<sequence length="162" mass="18325">MTVRLENIDEVRRRANVSYEEAKAALEICNDDIVEALVYLEREKKFKSSTQYEEKPSLWDKFKALVKKGNNTTFMIRKRENTIFSIPVTAAVIITVIAPYLTVIGLLIAFFTGHRVKFQGKNGDCTGVNSVFDKVANTVDNVKKDFTENKTATPENGNENNI</sequence>
<name>A0A644ZFU5_9ZZZZ</name>
<dbReference type="SUPFAM" id="SSF46934">
    <property type="entry name" value="UBA-like"/>
    <property type="match status" value="1"/>
</dbReference>
<dbReference type="InterPro" id="IPR025642">
    <property type="entry name" value="DUF4342"/>
</dbReference>
<dbReference type="Pfam" id="PF14242">
    <property type="entry name" value="DUF4342"/>
    <property type="match status" value="1"/>
</dbReference>
<evidence type="ECO:0000259" key="2">
    <source>
        <dbReference type="Pfam" id="PF14242"/>
    </source>
</evidence>
<evidence type="ECO:0000256" key="1">
    <source>
        <dbReference type="SAM" id="Phobius"/>
    </source>
</evidence>
<dbReference type="Gene3D" id="1.10.8.10">
    <property type="entry name" value="DNA helicase RuvA subunit, C-terminal domain"/>
    <property type="match status" value="1"/>
</dbReference>
<dbReference type="InterPro" id="IPR009060">
    <property type="entry name" value="UBA-like_sf"/>
</dbReference>
<feature type="domain" description="DUF4342" evidence="2">
    <location>
        <begin position="48"/>
        <end position="118"/>
    </location>
</feature>
<dbReference type="AlphaFoldDB" id="A0A644ZFU5"/>
<accession>A0A644ZFU5</accession>
<keyword evidence="1" id="KW-1133">Transmembrane helix</keyword>
<evidence type="ECO:0000313" key="3">
    <source>
        <dbReference type="EMBL" id="MPM36724.1"/>
    </source>
</evidence>
<keyword evidence="1" id="KW-0812">Transmembrane</keyword>
<dbReference type="CDD" id="cd14360">
    <property type="entry name" value="UBA_NAC_like_bac"/>
    <property type="match status" value="1"/>
</dbReference>
<reference evidence="3" key="1">
    <citation type="submission" date="2019-08" db="EMBL/GenBank/DDBJ databases">
        <authorList>
            <person name="Kucharzyk K."/>
            <person name="Murdoch R.W."/>
            <person name="Higgins S."/>
            <person name="Loffler F."/>
        </authorList>
    </citation>
    <scope>NUCLEOTIDE SEQUENCE</scope>
</reference>
<gene>
    <name evidence="3" type="ORF">SDC9_83326</name>
</gene>
<organism evidence="3">
    <name type="scientific">bioreactor metagenome</name>
    <dbReference type="NCBI Taxonomy" id="1076179"/>
    <lineage>
        <taxon>unclassified sequences</taxon>
        <taxon>metagenomes</taxon>
        <taxon>ecological metagenomes</taxon>
    </lineage>
</organism>
<dbReference type="EMBL" id="VSSQ01007699">
    <property type="protein sequence ID" value="MPM36724.1"/>
    <property type="molecule type" value="Genomic_DNA"/>
</dbReference>
<proteinExistence type="predicted"/>
<comment type="caution">
    <text evidence="3">The sequence shown here is derived from an EMBL/GenBank/DDBJ whole genome shotgun (WGS) entry which is preliminary data.</text>
</comment>
<protein>
    <recommendedName>
        <fullName evidence="2">DUF4342 domain-containing protein</fullName>
    </recommendedName>
</protein>
<keyword evidence="1" id="KW-0472">Membrane</keyword>
<feature type="transmembrane region" description="Helical" evidence="1">
    <location>
        <begin position="83"/>
        <end position="111"/>
    </location>
</feature>